<comment type="subcellular location">
    <subcellularLocation>
        <location evidence="1">Secreted</location>
    </subcellularLocation>
</comment>
<dbReference type="CDD" id="cd00190">
    <property type="entry name" value="Tryp_SPc"/>
    <property type="match status" value="1"/>
</dbReference>
<dbReference type="InterPro" id="IPR001314">
    <property type="entry name" value="Peptidase_S1A"/>
</dbReference>
<keyword evidence="5 10" id="KW-0732">Signal</keyword>
<dbReference type="SUPFAM" id="SSF50494">
    <property type="entry name" value="Trypsin-like serine proteases"/>
    <property type="match status" value="1"/>
</dbReference>
<evidence type="ECO:0000256" key="9">
    <source>
        <dbReference type="ARBA" id="ARBA00023157"/>
    </source>
</evidence>
<dbReference type="Proteomes" id="UP000504634">
    <property type="component" value="Unplaced"/>
</dbReference>
<comment type="similarity">
    <text evidence="2">Belongs to the peptidase S1 family.</text>
</comment>
<dbReference type="Pfam" id="PF00089">
    <property type="entry name" value="Trypsin"/>
    <property type="match status" value="1"/>
</dbReference>
<evidence type="ECO:0000256" key="6">
    <source>
        <dbReference type="ARBA" id="ARBA00022801"/>
    </source>
</evidence>
<protein>
    <submittedName>
        <fullName evidence="13">Chymotrypsin-2</fullName>
    </submittedName>
</protein>
<organism evidence="12 13">
    <name type="scientific">Drosophila lebanonensis</name>
    <name type="common">Fruit fly</name>
    <name type="synonym">Scaptodrosophila lebanonensis</name>
    <dbReference type="NCBI Taxonomy" id="7225"/>
    <lineage>
        <taxon>Eukaryota</taxon>
        <taxon>Metazoa</taxon>
        <taxon>Ecdysozoa</taxon>
        <taxon>Arthropoda</taxon>
        <taxon>Hexapoda</taxon>
        <taxon>Insecta</taxon>
        <taxon>Pterygota</taxon>
        <taxon>Neoptera</taxon>
        <taxon>Endopterygota</taxon>
        <taxon>Diptera</taxon>
        <taxon>Brachycera</taxon>
        <taxon>Muscomorpha</taxon>
        <taxon>Ephydroidea</taxon>
        <taxon>Drosophilidae</taxon>
        <taxon>Scaptodrosophila</taxon>
    </lineage>
</organism>
<feature type="signal peptide" evidence="10">
    <location>
        <begin position="1"/>
        <end position="15"/>
    </location>
</feature>
<evidence type="ECO:0000256" key="7">
    <source>
        <dbReference type="ARBA" id="ARBA00022825"/>
    </source>
</evidence>
<dbReference type="RefSeq" id="XP_030376015.1">
    <property type="nucleotide sequence ID" value="XM_030520155.1"/>
</dbReference>
<evidence type="ECO:0000256" key="8">
    <source>
        <dbReference type="ARBA" id="ARBA00023145"/>
    </source>
</evidence>
<evidence type="ECO:0000256" key="10">
    <source>
        <dbReference type="SAM" id="SignalP"/>
    </source>
</evidence>
<dbReference type="InterPro" id="IPR009003">
    <property type="entry name" value="Peptidase_S1_PA"/>
</dbReference>
<feature type="domain" description="Peptidase S1" evidence="11">
    <location>
        <begin position="48"/>
        <end position="274"/>
    </location>
</feature>
<keyword evidence="12" id="KW-1185">Reference proteome</keyword>
<dbReference type="GeneID" id="115625189"/>
<gene>
    <name evidence="13" type="primary">LOC115625189</name>
</gene>
<keyword evidence="4" id="KW-0645">Protease</keyword>
<evidence type="ECO:0000256" key="2">
    <source>
        <dbReference type="ARBA" id="ARBA00007664"/>
    </source>
</evidence>
<dbReference type="InterPro" id="IPR043504">
    <property type="entry name" value="Peptidase_S1_PA_chymotrypsin"/>
</dbReference>
<keyword evidence="3" id="KW-0964">Secreted</keyword>
<evidence type="ECO:0000256" key="4">
    <source>
        <dbReference type="ARBA" id="ARBA00022670"/>
    </source>
</evidence>
<dbReference type="OrthoDB" id="60866at2759"/>
<evidence type="ECO:0000256" key="5">
    <source>
        <dbReference type="ARBA" id="ARBA00022729"/>
    </source>
</evidence>
<dbReference type="InterPro" id="IPR001254">
    <property type="entry name" value="Trypsin_dom"/>
</dbReference>
<keyword evidence="8" id="KW-0865">Zymogen</keyword>
<dbReference type="AlphaFoldDB" id="A0A6J2TKK6"/>
<dbReference type="PROSITE" id="PS50240">
    <property type="entry name" value="TRYPSIN_DOM"/>
    <property type="match status" value="1"/>
</dbReference>
<name>A0A6J2TKK6_DROLE</name>
<evidence type="ECO:0000256" key="1">
    <source>
        <dbReference type="ARBA" id="ARBA00004613"/>
    </source>
</evidence>
<accession>A0A6J2TKK6</accession>
<dbReference type="GO" id="GO:0004252">
    <property type="term" value="F:serine-type endopeptidase activity"/>
    <property type="evidence" value="ECO:0007669"/>
    <property type="project" value="InterPro"/>
</dbReference>
<dbReference type="PANTHER" id="PTHR24276">
    <property type="entry name" value="POLYSERASE-RELATED"/>
    <property type="match status" value="1"/>
</dbReference>
<keyword evidence="7" id="KW-0720">Serine protease</keyword>
<evidence type="ECO:0000256" key="3">
    <source>
        <dbReference type="ARBA" id="ARBA00022525"/>
    </source>
</evidence>
<dbReference type="InterPro" id="IPR050430">
    <property type="entry name" value="Peptidase_S1"/>
</dbReference>
<keyword evidence="9" id="KW-1015">Disulfide bond</keyword>
<dbReference type="FunFam" id="2.40.10.10:FF:000047">
    <property type="entry name" value="Trypsin eta"/>
    <property type="match status" value="1"/>
</dbReference>
<sequence length="277" mass="30044">MPWLLLLGFLCAATALRMHGEPYPASIFAKARGSAVLTKKYEEPQGRIVGGNVVAEGETPWIVSIQNRYGYHICGGAIIDKQWILTAGSCVAGLRSTSLFVNTGTINWQNLTSPGYFVDQIHLHCNFDRPLYHNDIALLRLSGEGIEFNDQTDKIAVAEIDELEEGENLRFVGWGSQSSGSSLQDYLYKAEGTYLPYEECRSALGNTDDVDLGHVCVQLQVGKGTCNGDTGGPLLNSKGELVGVSNWGVPCGLGAPDVYARAAFYNDWIRTTINGCG</sequence>
<dbReference type="PRINTS" id="PR00722">
    <property type="entry name" value="CHYMOTRYPSIN"/>
</dbReference>
<dbReference type="SMART" id="SM00020">
    <property type="entry name" value="Tryp_SPc"/>
    <property type="match status" value="1"/>
</dbReference>
<evidence type="ECO:0000313" key="13">
    <source>
        <dbReference type="RefSeq" id="XP_030376015.1"/>
    </source>
</evidence>
<dbReference type="GO" id="GO:0005576">
    <property type="term" value="C:extracellular region"/>
    <property type="evidence" value="ECO:0007669"/>
    <property type="project" value="UniProtKB-SubCell"/>
</dbReference>
<proteinExistence type="inferred from homology"/>
<dbReference type="GO" id="GO:0016485">
    <property type="term" value="P:protein processing"/>
    <property type="evidence" value="ECO:0007669"/>
    <property type="project" value="UniProtKB-ARBA"/>
</dbReference>
<dbReference type="PANTHER" id="PTHR24276:SF96">
    <property type="entry name" value="PEPTIDASE S1 DOMAIN-CONTAINING PROTEIN"/>
    <property type="match status" value="1"/>
</dbReference>
<keyword evidence="6" id="KW-0378">Hydrolase</keyword>
<feature type="chain" id="PRO_5026709726" evidence="10">
    <location>
        <begin position="16"/>
        <end position="277"/>
    </location>
</feature>
<evidence type="ECO:0000313" key="12">
    <source>
        <dbReference type="Proteomes" id="UP000504634"/>
    </source>
</evidence>
<reference evidence="13" key="1">
    <citation type="submission" date="2025-08" db="UniProtKB">
        <authorList>
            <consortium name="RefSeq"/>
        </authorList>
    </citation>
    <scope>IDENTIFICATION</scope>
    <source>
        <strain evidence="13">11010-0011.00</strain>
        <tissue evidence="13">Whole body</tissue>
    </source>
</reference>
<dbReference type="Gene3D" id="2.40.10.10">
    <property type="entry name" value="Trypsin-like serine proteases"/>
    <property type="match status" value="1"/>
</dbReference>
<evidence type="ECO:0000259" key="11">
    <source>
        <dbReference type="PROSITE" id="PS50240"/>
    </source>
</evidence>